<feature type="signal peptide" evidence="1">
    <location>
        <begin position="1"/>
        <end position="30"/>
    </location>
</feature>
<evidence type="ECO:0000313" key="2">
    <source>
        <dbReference type="EMBL" id="ARU54369.1"/>
    </source>
</evidence>
<gene>
    <name evidence="2" type="ORF">OLMES_0263</name>
</gene>
<dbReference type="KEGG" id="ome:OLMES_0263"/>
<proteinExistence type="predicted"/>
<protein>
    <recommendedName>
        <fullName evidence="4">DUF4331 domain-containing protein</fullName>
    </recommendedName>
</protein>
<name>A0A1Y0I2D1_9GAMM</name>
<feature type="chain" id="PRO_5012349753" description="DUF4331 domain-containing protein" evidence="1">
    <location>
        <begin position="31"/>
        <end position="488"/>
    </location>
</feature>
<dbReference type="AlphaFoldDB" id="A0A1Y0I2D1"/>
<sequence>MNTKNKQRLSTRVALPSLTMALMLASGTQASSHREAPFIATMPQVDATDFYMFRSYESGRDGYVTFLANYLPLQDAYGGPNYFDLANEALYQIHVDNNGDGIEDVTFSFQFQTVESDLQVPVNGVSVSVPLKNIGQVGPMAIDTDAVNVRQTYALNMIYGDRRTGSHNSVVNADTGSMSFRKPLDYIGTKSIPDYEGYANDHIYNTRIPGCDSTGKVFVGQRAEGFAINIGPIFDLVNLNPLAAEDSASNTLADKNVTTLALEVPITCLTDGSETVIGSWTTASIRQARVLNPSPNASKGAAVKGGAWTQVSRLGMPLVNEVVIGLKDKDAFNASEPKDDGQFATYVTNPTFPELLEILFPGTAVAPNLFPREDLIQAFLTGVPGLNQPSGVVASEMLRLNTGIDVTPVDAQANLGVLGGDFAGFPNGRRPGDDIIDAVLRVAMGALIADESLAPNKNAPLTDGATVSVNDFMSHFPYLNSPRAGSAQ</sequence>
<dbReference type="Pfam" id="PF14224">
    <property type="entry name" value="DUF4331"/>
    <property type="match status" value="1"/>
</dbReference>
<keyword evidence="3" id="KW-1185">Reference proteome</keyword>
<accession>A0A1Y0I2D1</accession>
<dbReference type="Proteomes" id="UP000196027">
    <property type="component" value="Chromosome"/>
</dbReference>
<dbReference type="InterPro" id="IPR025566">
    <property type="entry name" value="DUF4331"/>
</dbReference>
<keyword evidence="1" id="KW-0732">Signal</keyword>
<evidence type="ECO:0008006" key="4">
    <source>
        <dbReference type="Google" id="ProtNLM"/>
    </source>
</evidence>
<evidence type="ECO:0000313" key="3">
    <source>
        <dbReference type="Proteomes" id="UP000196027"/>
    </source>
</evidence>
<evidence type="ECO:0000256" key="1">
    <source>
        <dbReference type="SAM" id="SignalP"/>
    </source>
</evidence>
<reference evidence="2 3" key="1">
    <citation type="submission" date="2017-05" db="EMBL/GenBank/DDBJ databases">
        <title>Genomic insights into alkan degradation activity of Oleiphilus messinensis.</title>
        <authorList>
            <person name="Kozyavkin S.A."/>
            <person name="Slesarev A.I."/>
            <person name="Golyshin P.N."/>
            <person name="Korzhenkov A."/>
            <person name="Golyshina O.N."/>
            <person name="Toshchakov S.V."/>
        </authorList>
    </citation>
    <scope>NUCLEOTIDE SEQUENCE [LARGE SCALE GENOMIC DNA]</scope>
    <source>
        <strain evidence="2 3">ME102</strain>
    </source>
</reference>
<organism evidence="2 3">
    <name type="scientific">Oleiphilus messinensis</name>
    <dbReference type="NCBI Taxonomy" id="141451"/>
    <lineage>
        <taxon>Bacteria</taxon>
        <taxon>Pseudomonadati</taxon>
        <taxon>Pseudomonadota</taxon>
        <taxon>Gammaproteobacteria</taxon>
        <taxon>Oceanospirillales</taxon>
        <taxon>Oleiphilaceae</taxon>
        <taxon>Oleiphilus</taxon>
    </lineage>
</organism>
<dbReference type="EMBL" id="CP021425">
    <property type="protein sequence ID" value="ARU54369.1"/>
    <property type="molecule type" value="Genomic_DNA"/>
</dbReference>